<evidence type="ECO:0000259" key="1">
    <source>
        <dbReference type="Pfam" id="PF24065"/>
    </source>
</evidence>
<dbReference type="InterPro" id="IPR056447">
    <property type="entry name" value="REV3_N"/>
</dbReference>
<dbReference type="PANTHER" id="PTHR45812:SF1">
    <property type="entry name" value="DNA POLYMERASE ZETA CATALYTIC SUBUNIT"/>
    <property type="match status" value="1"/>
</dbReference>
<dbReference type="GO" id="GO:0042276">
    <property type="term" value="P:error-prone translesion synthesis"/>
    <property type="evidence" value="ECO:0007669"/>
    <property type="project" value="TreeGrafter"/>
</dbReference>
<reference evidence="2 3" key="1">
    <citation type="submission" date="2011-02" db="EMBL/GenBank/DDBJ databases">
        <title>The Genome Sequence of Sphaeroforma arctica JP610.</title>
        <authorList>
            <consortium name="The Broad Institute Genome Sequencing Platform"/>
            <person name="Russ C."/>
            <person name="Cuomo C."/>
            <person name="Young S.K."/>
            <person name="Zeng Q."/>
            <person name="Gargeya S."/>
            <person name="Alvarado L."/>
            <person name="Berlin A."/>
            <person name="Chapman S.B."/>
            <person name="Chen Z."/>
            <person name="Freedman E."/>
            <person name="Gellesch M."/>
            <person name="Goldberg J."/>
            <person name="Griggs A."/>
            <person name="Gujja S."/>
            <person name="Heilman E."/>
            <person name="Heiman D."/>
            <person name="Howarth C."/>
            <person name="Mehta T."/>
            <person name="Neiman D."/>
            <person name="Pearson M."/>
            <person name="Roberts A."/>
            <person name="Saif S."/>
            <person name="Shea T."/>
            <person name="Shenoy N."/>
            <person name="Sisk P."/>
            <person name="Stolte C."/>
            <person name="Sykes S."/>
            <person name="White J."/>
            <person name="Yandava C."/>
            <person name="Burger G."/>
            <person name="Gray M.W."/>
            <person name="Holland P.W.H."/>
            <person name="King N."/>
            <person name="Lang F.B.F."/>
            <person name="Roger A.J."/>
            <person name="Ruiz-Trillo I."/>
            <person name="Haas B."/>
            <person name="Nusbaum C."/>
            <person name="Birren B."/>
        </authorList>
    </citation>
    <scope>NUCLEOTIDE SEQUENCE [LARGE SCALE GENOMIC DNA]</scope>
    <source>
        <strain evidence="2 3">JP610</strain>
    </source>
</reference>
<dbReference type="AlphaFoldDB" id="A0A0L0GDI1"/>
<keyword evidence="3" id="KW-1185">Reference proteome</keyword>
<dbReference type="PANTHER" id="PTHR45812">
    <property type="entry name" value="DNA POLYMERASE ZETA CATALYTIC SUBUNIT"/>
    <property type="match status" value="1"/>
</dbReference>
<dbReference type="STRING" id="667725.A0A0L0GDI1"/>
<dbReference type="InterPro" id="IPR030559">
    <property type="entry name" value="PolZ_Rev3"/>
</dbReference>
<dbReference type="EMBL" id="KQ241628">
    <property type="protein sequence ID" value="KNC86969.1"/>
    <property type="molecule type" value="Genomic_DNA"/>
</dbReference>
<dbReference type="Proteomes" id="UP000054560">
    <property type="component" value="Unassembled WGS sequence"/>
</dbReference>
<proteinExistence type="predicted"/>
<name>A0A0L0GDI1_9EUKA</name>
<evidence type="ECO:0000313" key="3">
    <source>
        <dbReference type="Proteomes" id="UP000054560"/>
    </source>
</evidence>
<dbReference type="GO" id="GO:0000724">
    <property type="term" value="P:double-strand break repair via homologous recombination"/>
    <property type="evidence" value="ECO:0007669"/>
    <property type="project" value="TreeGrafter"/>
</dbReference>
<dbReference type="GO" id="GO:0003887">
    <property type="term" value="F:DNA-directed DNA polymerase activity"/>
    <property type="evidence" value="ECO:0007669"/>
    <property type="project" value="TreeGrafter"/>
</dbReference>
<dbReference type="GO" id="GO:0005634">
    <property type="term" value="C:nucleus"/>
    <property type="evidence" value="ECO:0007669"/>
    <property type="project" value="TreeGrafter"/>
</dbReference>
<protein>
    <recommendedName>
        <fullName evidence="1">DNA polymerase zeta catalytic subunit N-terminal domain-containing protein</fullName>
    </recommendedName>
</protein>
<dbReference type="OrthoDB" id="2414538at2759"/>
<feature type="domain" description="DNA polymerase zeta catalytic subunit N-terminal" evidence="1">
    <location>
        <begin position="40"/>
        <end position="94"/>
    </location>
</feature>
<gene>
    <name evidence="2" type="ORF">SARC_00919</name>
</gene>
<evidence type="ECO:0000313" key="2">
    <source>
        <dbReference type="EMBL" id="KNC86969.1"/>
    </source>
</evidence>
<sequence length="108" mass="11966">MCDATNRIRVHYSTQPQLGLQAHAFTQTQTQSTQIPKPKFGISILKLDNYLTAPVEGLDDCLLEPGSQSNYSEVPVTRVFGSTPANQKCCLHVHGTLADARHELEHSY</sequence>
<dbReference type="RefSeq" id="XP_014160871.1">
    <property type="nucleotide sequence ID" value="XM_014305396.1"/>
</dbReference>
<accession>A0A0L0GDI1</accession>
<dbReference type="Pfam" id="PF24065">
    <property type="entry name" value="REV3_N"/>
    <property type="match status" value="1"/>
</dbReference>
<dbReference type="GO" id="GO:0016035">
    <property type="term" value="C:zeta DNA polymerase complex"/>
    <property type="evidence" value="ECO:0007669"/>
    <property type="project" value="InterPro"/>
</dbReference>
<organism evidence="2 3">
    <name type="scientific">Sphaeroforma arctica JP610</name>
    <dbReference type="NCBI Taxonomy" id="667725"/>
    <lineage>
        <taxon>Eukaryota</taxon>
        <taxon>Ichthyosporea</taxon>
        <taxon>Ichthyophonida</taxon>
        <taxon>Sphaeroforma</taxon>
    </lineage>
</organism>
<dbReference type="GeneID" id="25901423"/>